<dbReference type="SUPFAM" id="SSF51182">
    <property type="entry name" value="RmlC-like cupins"/>
    <property type="match status" value="1"/>
</dbReference>
<evidence type="ECO:0000313" key="4">
    <source>
        <dbReference type="Proteomes" id="UP000631694"/>
    </source>
</evidence>
<keyword evidence="4" id="KW-1185">Reference proteome</keyword>
<comment type="caution">
    <text evidence="3">The sequence shown here is derived from an EMBL/GenBank/DDBJ whole genome shotgun (WGS) entry which is preliminary data.</text>
</comment>
<proteinExistence type="predicted"/>
<dbReference type="InterPro" id="IPR053146">
    <property type="entry name" value="QDO-like"/>
</dbReference>
<dbReference type="Proteomes" id="UP000631694">
    <property type="component" value="Unassembled WGS sequence"/>
</dbReference>
<dbReference type="InterPro" id="IPR013096">
    <property type="entry name" value="Cupin_2"/>
</dbReference>
<dbReference type="RefSeq" id="WP_197310007.1">
    <property type="nucleotide sequence ID" value="NZ_JADZLT010000040.1"/>
</dbReference>
<feature type="region of interest" description="Disordered" evidence="1">
    <location>
        <begin position="1"/>
        <end position="21"/>
    </location>
</feature>
<dbReference type="AlphaFoldDB" id="A0A931MYC7"/>
<sequence>MKTLQGIASRGKSDRRSDTASIRSRETINVFEAIPGEHLAILVRAGDVSGRFCILESVAAPGTAAPLHSHAEEEVFYVLSGTPTFQLGNDIHEVRAGCTVVIPAGTPHAWINRSNADVRMLAIFAPGGIENMFSEIAGLPLDKVPPIAASYGTTVLGPPMQP</sequence>
<reference evidence="3" key="1">
    <citation type="submission" date="2020-12" db="EMBL/GenBank/DDBJ databases">
        <title>Methylobrevis albus sp. nov., isolated from fresh water lack sediment.</title>
        <authorList>
            <person name="Zou Q."/>
        </authorList>
    </citation>
    <scope>NUCLEOTIDE SEQUENCE</scope>
    <source>
        <strain evidence="3">L22</strain>
    </source>
</reference>
<dbReference type="InterPro" id="IPR011051">
    <property type="entry name" value="RmlC_Cupin_sf"/>
</dbReference>
<evidence type="ECO:0000259" key="2">
    <source>
        <dbReference type="Pfam" id="PF07883"/>
    </source>
</evidence>
<dbReference type="Gene3D" id="2.60.120.10">
    <property type="entry name" value="Jelly Rolls"/>
    <property type="match status" value="1"/>
</dbReference>
<name>A0A931MYC7_9HYPH</name>
<dbReference type="InterPro" id="IPR014710">
    <property type="entry name" value="RmlC-like_jellyroll"/>
</dbReference>
<organism evidence="3 4">
    <name type="scientific">Methylobrevis albus</name>
    <dbReference type="NCBI Taxonomy" id="2793297"/>
    <lineage>
        <taxon>Bacteria</taxon>
        <taxon>Pseudomonadati</taxon>
        <taxon>Pseudomonadota</taxon>
        <taxon>Alphaproteobacteria</taxon>
        <taxon>Hyphomicrobiales</taxon>
        <taxon>Pleomorphomonadaceae</taxon>
        <taxon>Methylobrevis</taxon>
    </lineage>
</organism>
<feature type="domain" description="Cupin type-2" evidence="2">
    <location>
        <begin position="60"/>
        <end position="124"/>
    </location>
</feature>
<evidence type="ECO:0000313" key="3">
    <source>
        <dbReference type="EMBL" id="MBH0236919.1"/>
    </source>
</evidence>
<dbReference type="PANTHER" id="PTHR36440:SF1">
    <property type="entry name" value="PUTATIVE (AFU_ORTHOLOGUE AFUA_8G07350)-RELATED"/>
    <property type="match status" value="1"/>
</dbReference>
<gene>
    <name evidence="3" type="ORF">I5731_03700</name>
</gene>
<dbReference type="EMBL" id="JADZLT010000040">
    <property type="protein sequence ID" value="MBH0236919.1"/>
    <property type="molecule type" value="Genomic_DNA"/>
</dbReference>
<accession>A0A931MYC7</accession>
<evidence type="ECO:0000256" key="1">
    <source>
        <dbReference type="SAM" id="MobiDB-lite"/>
    </source>
</evidence>
<dbReference type="Pfam" id="PF07883">
    <property type="entry name" value="Cupin_2"/>
    <property type="match status" value="1"/>
</dbReference>
<dbReference type="PANTHER" id="PTHR36440">
    <property type="entry name" value="PUTATIVE (AFU_ORTHOLOGUE AFUA_8G07350)-RELATED"/>
    <property type="match status" value="1"/>
</dbReference>
<feature type="compositionally biased region" description="Basic and acidic residues" evidence="1">
    <location>
        <begin position="11"/>
        <end position="21"/>
    </location>
</feature>
<protein>
    <submittedName>
        <fullName evidence="3">Cupin domain-containing protein</fullName>
    </submittedName>
</protein>